<dbReference type="EMBL" id="CAUYUJ010015072">
    <property type="protein sequence ID" value="CAK0849574.1"/>
    <property type="molecule type" value="Genomic_DNA"/>
</dbReference>
<proteinExistence type="predicted"/>
<comment type="caution">
    <text evidence="3">The sequence shown here is derived from an EMBL/GenBank/DDBJ whole genome shotgun (WGS) entry which is preliminary data.</text>
</comment>
<evidence type="ECO:0000259" key="2">
    <source>
        <dbReference type="Pfam" id="PF13475"/>
    </source>
</evidence>
<sequence length="1532" mass="169823">MAVTLRVSTSDSRRELCALGADLWWRSKEVKEAVRSKTGISVLSQRLYAGADELPLGQSLEDIFPGLADSRTLSLRLERRSLEQGQWLERVGGDVAGTALRGAPAWVRADREVAATALRASWRAYGFLADELRADPEFARLAVKGDLRALEHVPAAIWEERDFVLDMTRLDWHRLPTAIMDGISDDRDAMLIGARSDWRILEHASPRLKADKELLLEAIRQAGWSAASWLVTDETRELLRGDKEAMLAALEADWRELEFASRELRGDRDVALAAVRQDWRALRWISEELRSDLEVMLAAVQQDWCALSTSLEEFPLHRDVLLEMVRRNWQIWAQLPARLRADEELAAMAVAQSWQALQYCLPEQLADRGLARSALAQSALAFLLLDASLGGDKELVLMAVRTHLRDPFTLTSQRRWLRWDTDDADVVSAAFASGDPEVLALASEAFRSDCAAMFVKKDSRALAHLKDSLLEKSAFVEPLVNDPEVRWKEVWTCHGANCMELPQGPGGWDELPFIQVQDIRYAALSFPWQTSMGYVRVHPRNLWFASDEGLAVSCGLEVHRGAGGPLEGPWQAVGRAEQAALFFALNLLQDVRLVVSDLPSLVKEGTSWDHALQEVTLDLLVQLVRKNWRAVRFFPQSRLEKECRETFIGDGPPKVCIVSLHCISSSKVVSASKFPMTAIEACLSVYNPAGALEPSTIPLTRDSTTPAWTNAIANLVSTMQDQQRQMITQQAEQQQQTMSLMATLAGMQQQAMMHQPPGGDQTIAIVLKQGSARREATKVLHHECNFLKMCMSEDLDEMLGDLRNVTTQQKFHEALQQTIAECTSDKASELGLDKVDFFTIDPEAIDAMCEKLWAKIVAQLQELGAIPVQAEDVDFDGSTPQPQPPRFCETGDSVAKVIRGSGMGLPRSGEVADPALLTGVERWSLTHTNVRDLSACLRFRGDITTIGRHGHSPGLFVRGLRCRYGDFVFEVGKFGRVVDAELRPSLWKDRELLTIAVRQDIQVALKMEDVMWKDNQVVLAAMSTNPQVLEHAPESVQEHVWSQPEVVRAAVEHDWRNMEKVAVELWSDFDEVKPLVLAAVRQNWLALKEVRDEKVLQLLWADHDVLLAAVRQSWRALASAPRDSWTDRQVVLEAVGQCWDVLQKCPSGSVKKKIWEDKEIVLAAVGQDWQALKDTGLRVGCAERSARSVFRARPEEASRECREDVDVVVAAARQNWRALELAPKSAHAQFWELREFVRAAVAQEAKTLFQVLGGRCYGKEFGVAPLSLIYGLKNFCARGRARAMMVADGDRAAGSKLSLALSSSSVAGARGPDAIPPFIFDEVPDGIMALGCFATSQPTDSAFAAPEPKTNAKSPAQGKSGEQMARKQARAQLGSCGRQLLSNLMVRDIECIARKRQGKQDSCKGNASPADWAGKHSVNGMELEAAKNFRSDKEIMISAVRQKPEMLRMAEGALQADKDLALAAVGADGLVLEHCAGELRADRDVVLCAITQNMKALIFASPELKEDLDLLEEACSGTRSSAARGSSVPRKS</sequence>
<accession>A0ABN9TTM0</accession>
<reference evidence="3" key="1">
    <citation type="submission" date="2023-10" db="EMBL/GenBank/DDBJ databases">
        <authorList>
            <person name="Chen Y."/>
            <person name="Shah S."/>
            <person name="Dougan E. K."/>
            <person name="Thang M."/>
            <person name="Chan C."/>
        </authorList>
    </citation>
    <scope>NUCLEOTIDE SEQUENCE [LARGE SCALE GENOMIC DNA]</scope>
</reference>
<dbReference type="Proteomes" id="UP001189429">
    <property type="component" value="Unassembled WGS sequence"/>
</dbReference>
<name>A0ABN9TTM0_9DINO</name>
<evidence type="ECO:0000313" key="4">
    <source>
        <dbReference type="Proteomes" id="UP001189429"/>
    </source>
</evidence>
<organism evidence="3 4">
    <name type="scientific">Prorocentrum cordatum</name>
    <dbReference type="NCBI Taxonomy" id="2364126"/>
    <lineage>
        <taxon>Eukaryota</taxon>
        <taxon>Sar</taxon>
        <taxon>Alveolata</taxon>
        <taxon>Dinophyceae</taxon>
        <taxon>Prorocentrales</taxon>
        <taxon>Prorocentraceae</taxon>
        <taxon>Prorocentrum</taxon>
    </lineage>
</organism>
<evidence type="ECO:0000313" key="3">
    <source>
        <dbReference type="EMBL" id="CAK0849574.1"/>
    </source>
</evidence>
<feature type="domain" description="DUF4116" evidence="2">
    <location>
        <begin position="242"/>
        <end position="290"/>
    </location>
</feature>
<gene>
    <name evidence="3" type="ORF">PCOR1329_LOCUS42236</name>
</gene>
<keyword evidence="4" id="KW-1185">Reference proteome</keyword>
<dbReference type="InterPro" id="IPR025197">
    <property type="entry name" value="DUF4116"/>
</dbReference>
<feature type="region of interest" description="Disordered" evidence="1">
    <location>
        <begin position="1341"/>
        <end position="1369"/>
    </location>
</feature>
<protein>
    <recommendedName>
        <fullName evidence="2">DUF4116 domain-containing protein</fullName>
    </recommendedName>
</protein>
<feature type="domain" description="DUF4116" evidence="2">
    <location>
        <begin position="1457"/>
        <end position="1505"/>
    </location>
</feature>
<dbReference type="Pfam" id="PF13475">
    <property type="entry name" value="DUF4116"/>
    <property type="match status" value="2"/>
</dbReference>
<evidence type="ECO:0000256" key="1">
    <source>
        <dbReference type="SAM" id="MobiDB-lite"/>
    </source>
</evidence>